<dbReference type="EMBL" id="CP060724">
    <property type="protein sequence ID" value="QNN74726.1"/>
    <property type="molecule type" value="Genomic_DNA"/>
</dbReference>
<feature type="transmembrane region" description="Helical" evidence="1">
    <location>
        <begin position="7"/>
        <end position="28"/>
    </location>
</feature>
<gene>
    <name evidence="2" type="ORF">H9L19_04715</name>
</gene>
<sequence length="171" mass="18968">MSKENQIGVYAAVVIVIVLVLGIAIMAVNMGNKGSVDTSQTSSASTTSSQAVEGKDYTVEYHKGIVSKNDLNSALTAFYENPNNANNLKAMIKYDHDDIYIYYKADEKQLIKYVPNGSGLMSAYNIETKEVKHGDLNVEKPVEGFQETIDKSVTKLPLVWHFHNNTEEETE</sequence>
<reference evidence="2 3" key="1">
    <citation type="submission" date="2020-08" db="EMBL/GenBank/DDBJ databases">
        <title>Genome sequence of Weissella diestrammenae KACC 16890T.</title>
        <authorList>
            <person name="Hyun D.-W."/>
            <person name="Bae J.-W."/>
        </authorList>
    </citation>
    <scope>NUCLEOTIDE SEQUENCE [LARGE SCALE GENOMIC DNA]</scope>
    <source>
        <strain evidence="2 3">KACC 16890</strain>
    </source>
</reference>
<keyword evidence="1" id="KW-0812">Transmembrane</keyword>
<proteinExistence type="predicted"/>
<dbReference type="AlphaFoldDB" id="A0A7G9T3Q1"/>
<keyword evidence="1" id="KW-1133">Transmembrane helix</keyword>
<accession>A0A7G9T3Q1</accession>
<evidence type="ECO:0000313" key="2">
    <source>
        <dbReference type="EMBL" id="QNN74726.1"/>
    </source>
</evidence>
<organism evidence="2 3">
    <name type="scientific">Weissella diestrammenae</name>
    <dbReference type="NCBI Taxonomy" id="1162633"/>
    <lineage>
        <taxon>Bacteria</taxon>
        <taxon>Bacillati</taxon>
        <taxon>Bacillota</taxon>
        <taxon>Bacilli</taxon>
        <taxon>Lactobacillales</taxon>
        <taxon>Lactobacillaceae</taxon>
        <taxon>Weissella</taxon>
    </lineage>
</organism>
<name>A0A7G9T3Q1_9LACO</name>
<dbReference type="KEGG" id="wdi:H9L19_04715"/>
<protein>
    <submittedName>
        <fullName evidence="2">Uncharacterized protein</fullName>
    </submittedName>
</protein>
<keyword evidence="1" id="KW-0472">Membrane</keyword>
<keyword evidence="3" id="KW-1185">Reference proteome</keyword>
<dbReference type="Proteomes" id="UP000515800">
    <property type="component" value="Chromosome"/>
</dbReference>
<evidence type="ECO:0000256" key="1">
    <source>
        <dbReference type="SAM" id="Phobius"/>
    </source>
</evidence>
<dbReference type="RefSeq" id="WP_187528561.1">
    <property type="nucleotide sequence ID" value="NZ_CP060724.1"/>
</dbReference>
<evidence type="ECO:0000313" key="3">
    <source>
        <dbReference type="Proteomes" id="UP000515800"/>
    </source>
</evidence>